<dbReference type="EMBL" id="CH474062">
    <property type="protein sequence ID" value="EDL85101.1"/>
    <property type="molecule type" value="Genomic_DNA"/>
</dbReference>
<organism evidence="2 3">
    <name type="scientific">Rattus norvegicus</name>
    <name type="common">Rat</name>
    <dbReference type="NCBI Taxonomy" id="10116"/>
    <lineage>
        <taxon>Eukaryota</taxon>
        <taxon>Metazoa</taxon>
        <taxon>Chordata</taxon>
        <taxon>Craniata</taxon>
        <taxon>Vertebrata</taxon>
        <taxon>Euteleostomi</taxon>
        <taxon>Mammalia</taxon>
        <taxon>Eutheria</taxon>
        <taxon>Euarchontoglires</taxon>
        <taxon>Glires</taxon>
        <taxon>Rodentia</taxon>
        <taxon>Myomorpha</taxon>
        <taxon>Muroidea</taxon>
        <taxon>Muridae</taxon>
        <taxon>Murinae</taxon>
        <taxon>Rattus</taxon>
    </lineage>
</organism>
<evidence type="ECO:0000313" key="3">
    <source>
        <dbReference type="Proteomes" id="UP000234681"/>
    </source>
</evidence>
<dbReference type="AlphaFoldDB" id="A6KL16"/>
<keyword evidence="1" id="KW-0812">Transmembrane</keyword>
<evidence type="ECO:0000256" key="1">
    <source>
        <dbReference type="SAM" id="Phobius"/>
    </source>
</evidence>
<accession>A6KL16</accession>
<name>A6KL16_RAT</name>
<gene>
    <name evidence="2" type="ORF">rCG_40903</name>
</gene>
<sequence>MRTWTSVNMWVHGKTVVLSVSVCLPSFLFLPSFLPSFLSFFLSFSLSLFLSFSLSSCCCCCCCLRQGFSV</sequence>
<feature type="transmembrane region" description="Helical" evidence="1">
    <location>
        <begin position="16"/>
        <end position="34"/>
    </location>
</feature>
<keyword evidence="1" id="KW-1133">Transmembrane helix</keyword>
<protein>
    <submittedName>
        <fullName evidence="2">RCG40903</fullName>
    </submittedName>
</protein>
<reference evidence="2 3" key="1">
    <citation type="submission" date="2005-09" db="EMBL/GenBank/DDBJ databases">
        <authorList>
            <person name="Mural R.J."/>
            <person name="Li P.W."/>
            <person name="Adams M.D."/>
            <person name="Amanatides P.G."/>
            <person name="Baden-Tillson H."/>
            <person name="Barnstead M."/>
            <person name="Chin S.H."/>
            <person name="Dew I."/>
            <person name="Evans C.A."/>
            <person name="Ferriera S."/>
            <person name="Flanigan M."/>
            <person name="Fosler C."/>
            <person name="Glodek A."/>
            <person name="Gu Z."/>
            <person name="Holt R.A."/>
            <person name="Jennings D."/>
            <person name="Kraft C.L."/>
            <person name="Lu F."/>
            <person name="Nguyen T."/>
            <person name="Nusskern D.R."/>
            <person name="Pfannkoch C.M."/>
            <person name="Sitter C."/>
            <person name="Sutton G.G."/>
            <person name="Venter J.C."/>
            <person name="Wang Z."/>
            <person name="Woodage T."/>
            <person name="Zheng X.H."/>
            <person name="Zhong F."/>
        </authorList>
    </citation>
    <scope>NUCLEOTIDE SEQUENCE [LARGE SCALE GENOMIC DNA]</scope>
    <source>
        <strain>BN</strain>
        <strain evidence="3">Sprague-Dawley</strain>
    </source>
</reference>
<evidence type="ECO:0000313" key="2">
    <source>
        <dbReference type="EMBL" id="EDL85101.1"/>
    </source>
</evidence>
<keyword evidence="1" id="KW-0472">Membrane</keyword>
<feature type="transmembrane region" description="Helical" evidence="1">
    <location>
        <begin position="40"/>
        <end position="64"/>
    </location>
</feature>
<dbReference type="Proteomes" id="UP000234681">
    <property type="component" value="Chromosome 3"/>
</dbReference>
<proteinExistence type="predicted"/>